<dbReference type="AlphaFoldDB" id="A0AB36FCI3"/>
<protein>
    <submittedName>
        <fullName evidence="1">Uncharacterized protein</fullName>
    </submittedName>
</protein>
<name>A0AB36FCI3_ENTAS</name>
<comment type="caution">
    <text evidence="1">The sequence shown here is derived from an EMBL/GenBank/DDBJ whole genome shotgun (WGS) entry which is preliminary data.</text>
</comment>
<evidence type="ECO:0000313" key="1">
    <source>
        <dbReference type="EMBL" id="OEH12043.1"/>
    </source>
</evidence>
<dbReference type="EMBL" id="LJEY02000191">
    <property type="protein sequence ID" value="OEH12043.1"/>
    <property type="molecule type" value="Genomic_DNA"/>
</dbReference>
<dbReference type="Proteomes" id="UP000050495">
    <property type="component" value="Unassembled WGS sequence"/>
</dbReference>
<sequence>MFSDIFFKELYMSEYLLTWEYYDQDWNLCEKGNFVMRVNKGDSFLDSLTGYTEAMAEARGAEKNRVVVSYCTKIN</sequence>
<gene>
    <name evidence="1" type="ORF">AN696_0221595</name>
</gene>
<accession>A0AB36FCI3</accession>
<reference evidence="1 2" key="1">
    <citation type="submission" date="2016-04" db="EMBL/GenBank/DDBJ databases">
        <authorList>
            <person name="Osei Sekyere J."/>
            <person name="Sivertsen A."/>
            <person name="Pedersen A.T."/>
            <person name="Sundsfjord A."/>
        </authorList>
    </citation>
    <scope>NUCLEOTIDE SEQUENCE [LARGE SCALE GENOMIC DNA]</scope>
    <source>
        <strain evidence="1 2">ST435:939705067</strain>
    </source>
</reference>
<evidence type="ECO:0000313" key="2">
    <source>
        <dbReference type="Proteomes" id="UP000050495"/>
    </source>
</evidence>
<proteinExistence type="predicted"/>
<organism evidence="1 2">
    <name type="scientific">Enterobacter asburiae</name>
    <dbReference type="NCBI Taxonomy" id="61645"/>
    <lineage>
        <taxon>Bacteria</taxon>
        <taxon>Pseudomonadati</taxon>
        <taxon>Pseudomonadota</taxon>
        <taxon>Gammaproteobacteria</taxon>
        <taxon>Enterobacterales</taxon>
        <taxon>Enterobacteriaceae</taxon>
        <taxon>Enterobacter</taxon>
        <taxon>Enterobacter cloacae complex</taxon>
    </lineage>
</organism>